<dbReference type="EMBL" id="SZYD01000018">
    <property type="protein sequence ID" value="KAD2805546.1"/>
    <property type="molecule type" value="Genomic_DNA"/>
</dbReference>
<evidence type="ECO:0000313" key="3">
    <source>
        <dbReference type="Proteomes" id="UP000326396"/>
    </source>
</evidence>
<evidence type="ECO:0000256" key="1">
    <source>
        <dbReference type="SAM" id="MobiDB-lite"/>
    </source>
</evidence>
<accession>A0A5N6LVC1</accession>
<dbReference type="AlphaFoldDB" id="A0A5N6LVC1"/>
<keyword evidence="3" id="KW-1185">Reference proteome</keyword>
<gene>
    <name evidence="2" type="ORF">E3N88_38923</name>
</gene>
<sequence length="337" mass="38557">MSNDLRSWFVTFSNGMIPLVENWGCDKKNTRNQPSLNPDPEEQTQVDERRIEPSITEDADPQPTATTGGQHARDQRSQATTQDRPRLRRRKSMARRKKRTSVISSDTEPESPPPEPKAIQAVVSAPEITPEAAPEITQSQEDLRDIHALMHEHLYIPLLKWSFNAQHNIFILTNYNGQIKHVDLVQLMVLAQPYVFDLEKLPLNNPNNGSDGRVAMKWRLTAFGRKKLHFGSNTASEGELTPTEGCTRQLLWKAQHLEDSDLQRFRRDKASEELKTSEDSPFVSRIKTKTFKVYPLTKTVADYFLSTKGTDTRHAGLIKYKKNIPKVRQQHTSLTQH</sequence>
<organism evidence="2 3">
    <name type="scientific">Mikania micrantha</name>
    <name type="common">bitter vine</name>
    <dbReference type="NCBI Taxonomy" id="192012"/>
    <lineage>
        <taxon>Eukaryota</taxon>
        <taxon>Viridiplantae</taxon>
        <taxon>Streptophyta</taxon>
        <taxon>Embryophyta</taxon>
        <taxon>Tracheophyta</taxon>
        <taxon>Spermatophyta</taxon>
        <taxon>Magnoliopsida</taxon>
        <taxon>eudicotyledons</taxon>
        <taxon>Gunneridae</taxon>
        <taxon>Pentapetalae</taxon>
        <taxon>asterids</taxon>
        <taxon>campanulids</taxon>
        <taxon>Asterales</taxon>
        <taxon>Asteraceae</taxon>
        <taxon>Asteroideae</taxon>
        <taxon>Heliantheae alliance</taxon>
        <taxon>Eupatorieae</taxon>
        <taxon>Mikania</taxon>
    </lineage>
</organism>
<evidence type="ECO:0000313" key="2">
    <source>
        <dbReference type="EMBL" id="KAD2805546.1"/>
    </source>
</evidence>
<name>A0A5N6LVC1_9ASTR</name>
<proteinExistence type="predicted"/>
<reference evidence="2 3" key="1">
    <citation type="submission" date="2019-05" db="EMBL/GenBank/DDBJ databases">
        <title>Mikania micrantha, genome provides insights into the molecular mechanism of rapid growth.</title>
        <authorList>
            <person name="Liu B."/>
        </authorList>
    </citation>
    <scope>NUCLEOTIDE SEQUENCE [LARGE SCALE GENOMIC DNA]</scope>
    <source>
        <strain evidence="2">NLD-2019</strain>
        <tissue evidence="2">Leaf</tissue>
    </source>
</reference>
<feature type="region of interest" description="Disordered" evidence="1">
    <location>
        <begin position="26"/>
        <end position="117"/>
    </location>
</feature>
<feature type="compositionally biased region" description="Basic residues" evidence="1">
    <location>
        <begin position="86"/>
        <end position="100"/>
    </location>
</feature>
<dbReference type="Proteomes" id="UP000326396">
    <property type="component" value="Linkage Group LG8"/>
</dbReference>
<protein>
    <submittedName>
        <fullName evidence="2">Uncharacterized protein</fullName>
    </submittedName>
</protein>
<comment type="caution">
    <text evidence="2">The sequence shown here is derived from an EMBL/GenBank/DDBJ whole genome shotgun (WGS) entry which is preliminary data.</text>
</comment>